<comment type="catalytic activity">
    <reaction evidence="1">
        <text>Thiol-dependent hydrolysis of ester, thioester, amide, peptide and isopeptide bonds formed by the C-terminal Gly of ubiquitin (a 76-residue protein attached to proteins as an intracellular targeting signal).</text>
        <dbReference type="EC" id="3.4.19.12"/>
    </reaction>
</comment>
<organism evidence="4 5">
    <name type="scientific">Mytilus edulis</name>
    <name type="common">Blue mussel</name>
    <dbReference type="NCBI Taxonomy" id="6550"/>
    <lineage>
        <taxon>Eukaryota</taxon>
        <taxon>Metazoa</taxon>
        <taxon>Spiralia</taxon>
        <taxon>Lophotrochozoa</taxon>
        <taxon>Mollusca</taxon>
        <taxon>Bivalvia</taxon>
        <taxon>Autobranchia</taxon>
        <taxon>Pteriomorphia</taxon>
        <taxon>Mytilida</taxon>
        <taxon>Mytiloidea</taxon>
        <taxon>Mytilidae</taxon>
        <taxon>Mytilinae</taxon>
        <taxon>Mytilus</taxon>
    </lineage>
</organism>
<evidence type="ECO:0000256" key="2">
    <source>
        <dbReference type="ARBA" id="ARBA00012759"/>
    </source>
</evidence>
<dbReference type="InterPro" id="IPR001394">
    <property type="entry name" value="Peptidase_C19_UCH"/>
</dbReference>
<dbReference type="OrthoDB" id="10263353at2759"/>
<sequence length="383" mass="44292">MAVDDFMILNDIITDPPEDNNCTIAMDDEQMTSHDRIRKILDKNYKKSVENTMRKYNKKVSKTNAKIEKGSFVTVRIPVVDRASGDLPRLLCRVDDIIGKDASLYKLSCEFGILNSCYDMGDIELLTRKIETEHWSTNGISLHAAAKQASFSLARFISLFCFILSEVISHYSDEEKAKLMEQEEYKVRMDEMPWLYLTCDLPPPPLYPDEMRENIIPQIPFSVLLSKFNGVNEKEYKTYKDSTMKRFEITQLPPYIIVYIKRFAKNYFITEKNPTIVNFPIKNVDFGDLLAPEIRVKHKCTTYDLMANIVHDGQPGPGKGSYRVHVLHKGTGKWYEMQDLHVIDILPQMIPLSESYIQIFELRRDIPNPTYGKSPEENVTMES</sequence>
<gene>
    <name evidence="4" type="ORF">MEDL_34245</name>
</gene>
<feature type="domain" description="USP" evidence="3">
    <location>
        <begin position="1"/>
        <end position="363"/>
    </location>
</feature>
<dbReference type="PROSITE" id="PS50235">
    <property type="entry name" value="USP_3"/>
    <property type="match status" value="1"/>
</dbReference>
<evidence type="ECO:0000313" key="5">
    <source>
        <dbReference type="Proteomes" id="UP000683360"/>
    </source>
</evidence>
<protein>
    <recommendedName>
        <fullName evidence="2">ubiquitinyl hydrolase 1</fullName>
        <ecNumber evidence="2">3.4.19.12</ecNumber>
    </recommendedName>
</protein>
<reference evidence="4" key="1">
    <citation type="submission" date="2021-03" db="EMBL/GenBank/DDBJ databases">
        <authorList>
            <person name="Bekaert M."/>
        </authorList>
    </citation>
    <scope>NUCLEOTIDE SEQUENCE</scope>
</reference>
<evidence type="ECO:0000313" key="4">
    <source>
        <dbReference type="EMBL" id="CAG2220787.1"/>
    </source>
</evidence>
<proteinExistence type="predicted"/>
<name>A0A8S3SJ03_MYTED</name>
<dbReference type="InterPro" id="IPR028889">
    <property type="entry name" value="USP"/>
</dbReference>
<dbReference type="SUPFAM" id="SSF54001">
    <property type="entry name" value="Cysteine proteinases"/>
    <property type="match status" value="1"/>
</dbReference>
<dbReference type="InterPro" id="IPR038765">
    <property type="entry name" value="Papain-like_cys_pep_sf"/>
</dbReference>
<dbReference type="AlphaFoldDB" id="A0A8S3SJ03"/>
<dbReference type="InterPro" id="IPR050185">
    <property type="entry name" value="Ub_carboxyl-term_hydrolase"/>
</dbReference>
<dbReference type="EC" id="3.4.19.12" evidence="2"/>
<accession>A0A8S3SJ03</accession>
<dbReference type="EMBL" id="CAJPWZ010001672">
    <property type="protein sequence ID" value="CAG2220787.1"/>
    <property type="molecule type" value="Genomic_DNA"/>
</dbReference>
<dbReference type="Pfam" id="PF00443">
    <property type="entry name" value="UCH"/>
    <property type="match status" value="1"/>
</dbReference>
<dbReference type="GO" id="GO:0016579">
    <property type="term" value="P:protein deubiquitination"/>
    <property type="evidence" value="ECO:0007669"/>
    <property type="project" value="InterPro"/>
</dbReference>
<keyword evidence="5" id="KW-1185">Reference proteome</keyword>
<comment type="caution">
    <text evidence="4">The sequence shown here is derived from an EMBL/GenBank/DDBJ whole genome shotgun (WGS) entry which is preliminary data.</text>
</comment>
<dbReference type="PANTHER" id="PTHR21646:SF16">
    <property type="entry name" value="U4_U6.U5 TRI-SNRNP-ASSOCIATED PROTEIN 2"/>
    <property type="match status" value="1"/>
</dbReference>
<evidence type="ECO:0000256" key="1">
    <source>
        <dbReference type="ARBA" id="ARBA00000707"/>
    </source>
</evidence>
<dbReference type="GO" id="GO:0004843">
    <property type="term" value="F:cysteine-type deubiquitinase activity"/>
    <property type="evidence" value="ECO:0007669"/>
    <property type="project" value="UniProtKB-EC"/>
</dbReference>
<evidence type="ECO:0000259" key="3">
    <source>
        <dbReference type="PROSITE" id="PS50235"/>
    </source>
</evidence>
<dbReference type="Proteomes" id="UP000683360">
    <property type="component" value="Unassembled WGS sequence"/>
</dbReference>
<dbReference type="PANTHER" id="PTHR21646">
    <property type="entry name" value="UBIQUITIN CARBOXYL-TERMINAL HYDROLASE"/>
    <property type="match status" value="1"/>
</dbReference>
<dbReference type="Gene3D" id="3.90.70.10">
    <property type="entry name" value="Cysteine proteinases"/>
    <property type="match status" value="1"/>
</dbReference>